<evidence type="ECO:0000256" key="4">
    <source>
        <dbReference type="ARBA" id="ARBA00022729"/>
    </source>
</evidence>
<feature type="domain" description="Spore germination protein N-terminal" evidence="10">
    <location>
        <begin position="23"/>
        <end position="222"/>
    </location>
</feature>
<dbReference type="NCBIfam" id="TIGR02887">
    <property type="entry name" value="spore_ger_x_C"/>
    <property type="match status" value="1"/>
</dbReference>
<dbReference type="EMBL" id="BJMH01000052">
    <property type="protein sequence ID" value="GEB35736.1"/>
    <property type="molecule type" value="Genomic_DNA"/>
</dbReference>
<keyword evidence="3" id="KW-0309">Germination</keyword>
<comment type="caution">
    <text evidence="11">The sequence shown here is derived from an EMBL/GenBank/DDBJ whole genome shotgun (WGS) entry which is preliminary data.</text>
</comment>
<evidence type="ECO:0000259" key="9">
    <source>
        <dbReference type="Pfam" id="PF05504"/>
    </source>
</evidence>
<evidence type="ECO:0000256" key="6">
    <source>
        <dbReference type="ARBA" id="ARBA00023139"/>
    </source>
</evidence>
<accession>A0A4Y3PUM7</accession>
<evidence type="ECO:0000256" key="1">
    <source>
        <dbReference type="ARBA" id="ARBA00004635"/>
    </source>
</evidence>
<dbReference type="PANTHER" id="PTHR35789:SF1">
    <property type="entry name" value="SPORE GERMINATION PROTEIN B3"/>
    <property type="match status" value="1"/>
</dbReference>
<dbReference type="InterPro" id="IPR057336">
    <property type="entry name" value="GerAC_N"/>
</dbReference>
<feature type="domain" description="Spore germination GerAC-like C-terminal" evidence="9">
    <location>
        <begin position="232"/>
        <end position="399"/>
    </location>
</feature>
<keyword evidence="12" id="KW-1185">Reference proteome</keyword>
<dbReference type="PROSITE" id="PS51257">
    <property type="entry name" value="PROKAR_LIPOPROTEIN"/>
    <property type="match status" value="1"/>
</dbReference>
<dbReference type="InterPro" id="IPR038501">
    <property type="entry name" value="Spore_GerAC_C_sf"/>
</dbReference>
<evidence type="ECO:0000256" key="7">
    <source>
        <dbReference type="ARBA" id="ARBA00023288"/>
    </source>
</evidence>
<feature type="chain" id="PRO_5039414583" evidence="8">
    <location>
        <begin position="20"/>
        <end position="410"/>
    </location>
</feature>
<dbReference type="STRING" id="54914.AV540_10325"/>
<dbReference type="RefSeq" id="WP_122963839.1">
    <property type="nucleotide sequence ID" value="NZ_BJMH01000052.1"/>
</dbReference>
<evidence type="ECO:0000256" key="8">
    <source>
        <dbReference type="SAM" id="SignalP"/>
    </source>
</evidence>
<dbReference type="GO" id="GO:0009847">
    <property type="term" value="P:spore germination"/>
    <property type="evidence" value="ECO:0007669"/>
    <property type="project" value="InterPro"/>
</dbReference>
<keyword evidence="7" id="KW-0449">Lipoprotein</keyword>
<keyword evidence="4 8" id="KW-0732">Signal</keyword>
<evidence type="ECO:0000313" key="12">
    <source>
        <dbReference type="Proteomes" id="UP000316882"/>
    </source>
</evidence>
<dbReference type="InterPro" id="IPR046953">
    <property type="entry name" value="Spore_GerAC-like_C"/>
</dbReference>
<dbReference type="Pfam" id="PF25198">
    <property type="entry name" value="Spore_GerAC_N"/>
    <property type="match status" value="1"/>
</dbReference>
<reference evidence="11 12" key="1">
    <citation type="submission" date="2019-06" db="EMBL/GenBank/DDBJ databases">
        <title>Whole genome shotgun sequence of Brevibacillus parabrevis NBRC 12334.</title>
        <authorList>
            <person name="Hosoyama A."/>
            <person name="Uohara A."/>
            <person name="Ohji S."/>
            <person name="Ichikawa N."/>
        </authorList>
    </citation>
    <scope>NUCLEOTIDE SEQUENCE [LARGE SCALE GENOMIC DNA]</scope>
    <source>
        <strain evidence="11 12">NBRC 12334</strain>
    </source>
</reference>
<comment type="similarity">
    <text evidence="2">Belongs to the GerABKC lipoprotein family.</text>
</comment>
<gene>
    <name evidence="11" type="ORF">BPA01_53160</name>
</gene>
<dbReference type="InterPro" id="IPR008844">
    <property type="entry name" value="Spore_GerAC-like"/>
</dbReference>
<dbReference type="PANTHER" id="PTHR35789">
    <property type="entry name" value="SPORE GERMINATION PROTEIN B3"/>
    <property type="match status" value="1"/>
</dbReference>
<dbReference type="Gene3D" id="3.30.300.210">
    <property type="entry name" value="Nutrient germinant receptor protein C, domain 3"/>
    <property type="match status" value="1"/>
</dbReference>
<keyword evidence="6" id="KW-0564">Palmitate</keyword>
<keyword evidence="5" id="KW-0472">Membrane</keyword>
<dbReference type="Pfam" id="PF05504">
    <property type="entry name" value="Spore_GerAC"/>
    <property type="match status" value="1"/>
</dbReference>
<proteinExistence type="inferred from homology"/>
<dbReference type="Proteomes" id="UP000316882">
    <property type="component" value="Unassembled WGS sequence"/>
</dbReference>
<evidence type="ECO:0000256" key="2">
    <source>
        <dbReference type="ARBA" id="ARBA00007886"/>
    </source>
</evidence>
<evidence type="ECO:0000313" key="11">
    <source>
        <dbReference type="EMBL" id="GEB35736.1"/>
    </source>
</evidence>
<evidence type="ECO:0000259" key="10">
    <source>
        <dbReference type="Pfam" id="PF25198"/>
    </source>
</evidence>
<protein>
    <submittedName>
        <fullName evidence="11">Germination protein GerLC</fullName>
    </submittedName>
</protein>
<organism evidence="11 12">
    <name type="scientific">Brevibacillus parabrevis</name>
    <dbReference type="NCBI Taxonomy" id="54914"/>
    <lineage>
        <taxon>Bacteria</taxon>
        <taxon>Bacillati</taxon>
        <taxon>Bacillota</taxon>
        <taxon>Bacilli</taxon>
        <taxon>Bacillales</taxon>
        <taxon>Paenibacillaceae</taxon>
        <taxon>Brevibacillus</taxon>
    </lineage>
</organism>
<evidence type="ECO:0000256" key="5">
    <source>
        <dbReference type="ARBA" id="ARBA00023136"/>
    </source>
</evidence>
<sequence>MNKRFALPTILVIVSALLAGCWDQVQIEERGFVVGIAIDAPRTKEVEKRAAKEAPRKPKVKQRFLVTHQLVIPGGLIAGSQGGGGGQNTTNEAFLNLTSEGDSLFEVSRELATRTSRAPFYQHLKVLVISEEVARTPNGFANAMDFLLRDPDSRRSGKVFIANGLAKSIIEVKPKTEKLPSLYINSIGENIEKNARMLPEVRIGDIHEELLNPFSFVIPRVRAEKNEIKMAGSAVFSLYNQMVGFLGEEETEGLNFLTGSIDGGLLKAKVKGDLVVLNIQGTKHEIVQDLRDKQNFKFTIKIECEGILAEAYALMDFLSKEETKKLERAFAKEIERMCLDTLQKVHKEMKVDVIKLGSNIRQKEYSLWKQIQKDWESGQRLYEKSTIKVEAKVYLRNVGSINRSELEEGR</sequence>
<evidence type="ECO:0000256" key="3">
    <source>
        <dbReference type="ARBA" id="ARBA00022544"/>
    </source>
</evidence>
<feature type="signal peptide" evidence="8">
    <location>
        <begin position="1"/>
        <end position="19"/>
    </location>
</feature>
<dbReference type="GO" id="GO:0016020">
    <property type="term" value="C:membrane"/>
    <property type="evidence" value="ECO:0007669"/>
    <property type="project" value="UniProtKB-SubCell"/>
</dbReference>
<name>A0A4Y3PUM7_BREPA</name>
<comment type="subcellular location">
    <subcellularLocation>
        <location evidence="1">Membrane</location>
        <topology evidence="1">Lipid-anchor</topology>
    </subcellularLocation>
</comment>
<dbReference type="AlphaFoldDB" id="A0A4Y3PUM7"/>